<dbReference type="RefSeq" id="WP_160554521.1">
    <property type="nucleotide sequence ID" value="NZ_CP047650.1"/>
</dbReference>
<gene>
    <name evidence="1" type="ORF">GT347_23645</name>
</gene>
<dbReference type="SUPFAM" id="SSF109604">
    <property type="entry name" value="HD-domain/PDEase-like"/>
    <property type="match status" value="1"/>
</dbReference>
<protein>
    <submittedName>
        <fullName evidence="1">Phosphodiesterase</fullName>
    </submittedName>
</protein>
<dbReference type="EMBL" id="CP047650">
    <property type="protein sequence ID" value="QHJ00712.1"/>
    <property type="molecule type" value="Genomic_DNA"/>
</dbReference>
<dbReference type="KEGG" id="xyk:GT347_23645"/>
<organism evidence="1 2">
    <name type="scientific">Xylophilus rhododendri</name>
    <dbReference type="NCBI Taxonomy" id="2697032"/>
    <lineage>
        <taxon>Bacteria</taxon>
        <taxon>Pseudomonadati</taxon>
        <taxon>Pseudomonadota</taxon>
        <taxon>Betaproteobacteria</taxon>
        <taxon>Burkholderiales</taxon>
        <taxon>Xylophilus</taxon>
    </lineage>
</organism>
<evidence type="ECO:0000313" key="2">
    <source>
        <dbReference type="Proteomes" id="UP000464787"/>
    </source>
</evidence>
<dbReference type="AlphaFoldDB" id="A0A857JC06"/>
<dbReference type="Proteomes" id="UP000464787">
    <property type="component" value="Chromosome"/>
</dbReference>
<keyword evidence="2" id="KW-1185">Reference proteome</keyword>
<accession>A0A857JC06</accession>
<reference evidence="1 2" key="1">
    <citation type="submission" date="2020-01" db="EMBL/GenBank/DDBJ databases">
        <title>Genome sequencing of strain KACC 21265.</title>
        <authorList>
            <person name="Heo J."/>
            <person name="Kim S.-J."/>
            <person name="Kim J.-S."/>
            <person name="Hong S.-B."/>
            <person name="Kwon S.-W."/>
        </authorList>
    </citation>
    <scope>NUCLEOTIDE SEQUENCE [LARGE SCALE GENOMIC DNA]</scope>
    <source>
        <strain evidence="1 2">KACC 21265</strain>
    </source>
</reference>
<dbReference type="Gene3D" id="1.10.3210.10">
    <property type="entry name" value="Hypothetical protein af1432"/>
    <property type="match status" value="1"/>
</dbReference>
<evidence type="ECO:0000313" key="1">
    <source>
        <dbReference type="EMBL" id="QHJ00712.1"/>
    </source>
</evidence>
<proteinExistence type="predicted"/>
<sequence length="330" mass="35810">MPHSPHPTAVPLSHEQGGEDLLGLWSDLESGLSMVLAHPQAVHEFPRKILQYDLWMQALVRADADTALYLLFQLASTSSVGYSASHALVCATLCHVLAQEMRLHPAGRDALVRAAMTMNIAMTQLQDELALQTERLSPGQRQIVDRHPDDSALLLRRLGVDDGLWLELVGHHHIEGGSARLPAWNTLAQPMQLPHILATIDRYAAMISPRASRSGRTASDSYGALVDGRSNPYVAVIGQALLRAIGRFPPGSFVLLESGETAVVVQNGRQAQTPAVAVLRDGAGTVLKQPRLTAQAGHIRQSLSHEQAALPHGYLRLLQIGVRARKVFKG</sequence>
<name>A0A857JC06_9BURK</name>